<dbReference type="KEGG" id="goq:ACH46_00360"/>
<sequence length="487" mass="52155">MPNPYLPWERPAEWGDRPCLRDDREELTYDDFAARVAAAAEQFADLGVARGSVVAVMLPNRIELLTSIVAAWRLGATATPINPVFTATEAEYQIRDADAALVVANDATAPTAGRTLLQVDDLRTVAQRPAAAPITDNNAPALLIYTSGSTGKPKGVILTHANVSAMSSMMDDSLSLSSEDHCLLVLPLFHVNAICVSFLATMRSGGRLSILSRFHPVEFMTAIQELRPTYFSAVPTIFSHLLALPTEMEFDTSSVRFAICGAAPASQELLEGFEARYGFPLLEGYGLTECTCAATANPIDGPRKIGTVGVALPGQTVGIMGTDGTLLPAGERGEVVIRGDNVMLGYLNRPDATAEALGDGWLHTGDVGILDEDGYLRLVDRIKDMIIRGGENLYPKEIETVLAHDPAVVEVAVVGRPDPVYGEVPVAFVALHPERTTTVEALRALCAEHLTKVKVPVDITVLETLPKNPVGKLDKPTLRKHSASATA</sequence>
<dbReference type="Proteomes" id="UP000063789">
    <property type="component" value="Chromosome"/>
</dbReference>
<dbReference type="Pfam" id="PF00501">
    <property type="entry name" value="AMP-binding"/>
    <property type="match status" value="1"/>
</dbReference>
<dbReference type="InterPro" id="IPR000873">
    <property type="entry name" value="AMP-dep_synth/lig_dom"/>
</dbReference>
<gene>
    <name evidence="5" type="ORF">ACH46_00360</name>
</gene>
<evidence type="ECO:0000259" key="3">
    <source>
        <dbReference type="Pfam" id="PF00501"/>
    </source>
</evidence>
<evidence type="ECO:0000256" key="2">
    <source>
        <dbReference type="ARBA" id="ARBA00022598"/>
    </source>
</evidence>
<organism evidence="5 6">
    <name type="scientific">Gordonia phthalatica</name>
    <dbReference type="NCBI Taxonomy" id="1136941"/>
    <lineage>
        <taxon>Bacteria</taxon>
        <taxon>Bacillati</taxon>
        <taxon>Actinomycetota</taxon>
        <taxon>Actinomycetes</taxon>
        <taxon>Mycobacteriales</taxon>
        <taxon>Gordoniaceae</taxon>
        <taxon>Gordonia</taxon>
    </lineage>
</organism>
<dbReference type="STRING" id="1136941.ACH46_00360"/>
<dbReference type="PATRIC" id="fig|1136941.3.peg.74"/>
<dbReference type="PROSITE" id="PS00455">
    <property type="entry name" value="AMP_BINDING"/>
    <property type="match status" value="1"/>
</dbReference>
<dbReference type="AlphaFoldDB" id="A0A0N9N8J3"/>
<comment type="similarity">
    <text evidence="1">Belongs to the ATP-dependent AMP-binding enzyme family.</text>
</comment>
<dbReference type="InterPro" id="IPR042099">
    <property type="entry name" value="ANL_N_sf"/>
</dbReference>
<dbReference type="FunFam" id="3.30.300.30:FF:000008">
    <property type="entry name" value="2,3-dihydroxybenzoate-AMP ligase"/>
    <property type="match status" value="1"/>
</dbReference>
<dbReference type="Gene3D" id="3.30.300.30">
    <property type="match status" value="1"/>
</dbReference>
<evidence type="ECO:0000313" key="5">
    <source>
        <dbReference type="EMBL" id="ALG83243.1"/>
    </source>
</evidence>
<dbReference type="Gene3D" id="3.40.50.12780">
    <property type="entry name" value="N-terminal domain of ligase-like"/>
    <property type="match status" value="1"/>
</dbReference>
<reference evidence="5 6" key="2">
    <citation type="journal article" date="2017" name="Int. J. Syst. Evol. Microbiol.">
        <title>Gordonia phthalatica sp. nov., a di-n-butyl phthalate-degrading bacterium isolated from activated sludge.</title>
        <authorList>
            <person name="Jin D."/>
            <person name="Kong X."/>
            <person name="Jia M."/>
            <person name="Yu X."/>
            <person name="Wang X."/>
            <person name="Zhuang X."/>
            <person name="Deng Y."/>
            <person name="Bai Z."/>
        </authorList>
    </citation>
    <scope>NUCLEOTIDE SEQUENCE [LARGE SCALE GENOMIC DNA]</scope>
    <source>
        <strain evidence="5 6">QH-11</strain>
    </source>
</reference>
<evidence type="ECO:0000313" key="6">
    <source>
        <dbReference type="Proteomes" id="UP000063789"/>
    </source>
</evidence>
<dbReference type="SUPFAM" id="SSF56801">
    <property type="entry name" value="Acetyl-CoA synthetase-like"/>
    <property type="match status" value="1"/>
</dbReference>
<dbReference type="GO" id="GO:0016878">
    <property type="term" value="F:acid-thiol ligase activity"/>
    <property type="evidence" value="ECO:0007669"/>
    <property type="project" value="UniProtKB-ARBA"/>
</dbReference>
<keyword evidence="2" id="KW-0436">Ligase</keyword>
<dbReference type="OrthoDB" id="9803968at2"/>
<dbReference type="PANTHER" id="PTHR43767">
    <property type="entry name" value="LONG-CHAIN-FATTY-ACID--COA LIGASE"/>
    <property type="match status" value="1"/>
</dbReference>
<keyword evidence="6" id="KW-1185">Reference proteome</keyword>
<protein>
    <submittedName>
        <fullName evidence="5">AMP-dependent synthetase</fullName>
    </submittedName>
</protein>
<dbReference type="InterPro" id="IPR050237">
    <property type="entry name" value="ATP-dep_AMP-bd_enzyme"/>
</dbReference>
<dbReference type="EMBL" id="CP011853">
    <property type="protein sequence ID" value="ALG83243.1"/>
    <property type="molecule type" value="Genomic_DNA"/>
</dbReference>
<evidence type="ECO:0000256" key="1">
    <source>
        <dbReference type="ARBA" id="ARBA00006432"/>
    </source>
</evidence>
<dbReference type="InterPro" id="IPR025110">
    <property type="entry name" value="AMP-bd_C"/>
</dbReference>
<feature type="domain" description="AMP-binding enzyme C-terminal" evidence="4">
    <location>
        <begin position="397"/>
        <end position="472"/>
    </location>
</feature>
<evidence type="ECO:0000259" key="4">
    <source>
        <dbReference type="Pfam" id="PF13193"/>
    </source>
</evidence>
<reference evidence="6" key="1">
    <citation type="submission" date="2015-06" db="EMBL/GenBank/DDBJ databases">
        <title>Complete genome sequence and metabolic analysis of phthalate degradation pathway in Gordonia sp. QH-11.</title>
        <authorList>
            <person name="Jin D."/>
            <person name="Kong X."/>
            <person name="Bai Z."/>
        </authorList>
    </citation>
    <scope>NUCLEOTIDE SEQUENCE [LARGE SCALE GENOMIC DNA]</scope>
    <source>
        <strain evidence="6">QH-11</strain>
    </source>
</reference>
<accession>A0A0N9N8J3</accession>
<name>A0A0N9N8J3_9ACTN</name>
<dbReference type="Pfam" id="PF13193">
    <property type="entry name" value="AMP-binding_C"/>
    <property type="match status" value="1"/>
</dbReference>
<proteinExistence type="inferred from homology"/>
<dbReference type="InterPro" id="IPR045851">
    <property type="entry name" value="AMP-bd_C_sf"/>
</dbReference>
<dbReference type="InterPro" id="IPR020845">
    <property type="entry name" value="AMP-binding_CS"/>
</dbReference>
<dbReference type="RefSeq" id="WP_062391188.1">
    <property type="nucleotide sequence ID" value="NZ_CP011853.1"/>
</dbReference>
<feature type="domain" description="AMP-dependent synthetase/ligase" evidence="3">
    <location>
        <begin position="9"/>
        <end position="347"/>
    </location>
</feature>
<dbReference type="PANTHER" id="PTHR43767:SF1">
    <property type="entry name" value="NONRIBOSOMAL PEPTIDE SYNTHASE PES1 (EUROFUNG)-RELATED"/>
    <property type="match status" value="1"/>
</dbReference>